<dbReference type="GO" id="GO:0003677">
    <property type="term" value="F:DNA binding"/>
    <property type="evidence" value="ECO:0007669"/>
    <property type="project" value="InterPro"/>
</dbReference>
<name>A0A1M6BB86_9BACT</name>
<protein>
    <submittedName>
        <fullName evidence="3">DNA processing protein</fullName>
    </submittedName>
</protein>
<evidence type="ECO:0000313" key="4">
    <source>
        <dbReference type="Proteomes" id="UP000184050"/>
    </source>
</evidence>
<feature type="domain" description="Helix-hairpin-helix DNA-binding motif class 1" evidence="2">
    <location>
        <begin position="41"/>
        <end position="60"/>
    </location>
</feature>
<accession>A0A1M6BB86</accession>
<dbReference type="Pfam" id="PF17782">
    <property type="entry name" value="WHD_DprA"/>
    <property type="match status" value="1"/>
</dbReference>
<sequence>MNNENLYRIALSLIPGVGSVLARNLVAYAGSVEAVFSQSFQALKKIPGIGEVNARRIKNKEIFERAEKELKFIEKYKIDVLFYTDKNFPRRLKNCIDAPVILYSKGNMNLDMQRIVSIVGTRNATDYGKDVCEKLISGFSERNYPVLVVSGLAYGIDIQAHKMALKYSIPTVGVVAHGLDKIYPSLHADTARKMLGNGGLVSDFPSGTKIDPANFIRRNRIIAGLADATIVVESAEKGGALITADIASSYNRDVFAFPGRADDTYSRGCNRLIRLNGADLIEGIDDLEFFMGWESNKKEKIVQSTLFADLTADETKVVDLLRDKGELFIDQISGELGIPTSKASALLLNMEFKNLLVALPGKMYRLK</sequence>
<dbReference type="PANTHER" id="PTHR43022:SF1">
    <property type="entry name" value="PROTEIN SMF"/>
    <property type="match status" value="1"/>
</dbReference>
<reference evidence="3 4" key="1">
    <citation type="submission" date="2016-11" db="EMBL/GenBank/DDBJ databases">
        <authorList>
            <person name="Jaros S."/>
            <person name="Januszkiewicz K."/>
            <person name="Wedrychowicz H."/>
        </authorList>
    </citation>
    <scope>NUCLEOTIDE SEQUENCE [LARGE SCALE GENOMIC DNA]</scope>
    <source>
        <strain evidence="3 4">DSM 27063</strain>
    </source>
</reference>
<dbReference type="PANTHER" id="PTHR43022">
    <property type="entry name" value="PROTEIN SMF"/>
    <property type="match status" value="1"/>
</dbReference>
<dbReference type="RefSeq" id="WP_073164754.1">
    <property type="nucleotide sequence ID" value="NZ_FQZE01000002.1"/>
</dbReference>
<dbReference type="STRING" id="1168035.SAMN05444280_102146"/>
<feature type="domain" description="Helix-hairpin-helix DNA-binding motif class 1" evidence="2">
    <location>
        <begin position="9"/>
        <end position="28"/>
    </location>
</feature>
<dbReference type="InterPro" id="IPR003488">
    <property type="entry name" value="DprA"/>
</dbReference>
<dbReference type="GO" id="GO:0006281">
    <property type="term" value="P:DNA repair"/>
    <property type="evidence" value="ECO:0007669"/>
    <property type="project" value="InterPro"/>
</dbReference>
<evidence type="ECO:0000313" key="3">
    <source>
        <dbReference type="EMBL" id="SHI45713.1"/>
    </source>
</evidence>
<evidence type="ECO:0000259" key="2">
    <source>
        <dbReference type="SMART" id="SM00278"/>
    </source>
</evidence>
<dbReference type="EMBL" id="FQZE01000002">
    <property type="protein sequence ID" value="SHI45713.1"/>
    <property type="molecule type" value="Genomic_DNA"/>
</dbReference>
<dbReference type="Proteomes" id="UP000184050">
    <property type="component" value="Unassembled WGS sequence"/>
</dbReference>
<dbReference type="AlphaFoldDB" id="A0A1M6BB86"/>
<dbReference type="SUPFAM" id="SSF102405">
    <property type="entry name" value="MCP/YpsA-like"/>
    <property type="match status" value="1"/>
</dbReference>
<dbReference type="NCBIfam" id="TIGR00732">
    <property type="entry name" value="dprA"/>
    <property type="match status" value="1"/>
</dbReference>
<dbReference type="SUPFAM" id="SSF47781">
    <property type="entry name" value="RuvA domain 2-like"/>
    <property type="match status" value="1"/>
</dbReference>
<evidence type="ECO:0000256" key="1">
    <source>
        <dbReference type="ARBA" id="ARBA00006525"/>
    </source>
</evidence>
<dbReference type="Gene3D" id="3.40.50.450">
    <property type="match status" value="1"/>
</dbReference>
<proteinExistence type="inferred from homology"/>
<dbReference type="InterPro" id="IPR003583">
    <property type="entry name" value="Hlx-hairpin-Hlx_DNA-bd_motif"/>
</dbReference>
<dbReference type="GO" id="GO:0009294">
    <property type="term" value="P:DNA-mediated transformation"/>
    <property type="evidence" value="ECO:0007669"/>
    <property type="project" value="InterPro"/>
</dbReference>
<dbReference type="InterPro" id="IPR041614">
    <property type="entry name" value="DprA_WH"/>
</dbReference>
<dbReference type="SMART" id="SM00278">
    <property type="entry name" value="HhH1"/>
    <property type="match status" value="2"/>
</dbReference>
<organism evidence="3 4">
    <name type="scientific">Tangfeifania diversioriginum</name>
    <dbReference type="NCBI Taxonomy" id="1168035"/>
    <lineage>
        <taxon>Bacteria</taxon>
        <taxon>Pseudomonadati</taxon>
        <taxon>Bacteroidota</taxon>
        <taxon>Bacteroidia</taxon>
        <taxon>Marinilabiliales</taxon>
        <taxon>Prolixibacteraceae</taxon>
        <taxon>Tangfeifania</taxon>
    </lineage>
</organism>
<gene>
    <name evidence="3" type="ORF">SAMN05444280_102146</name>
</gene>
<keyword evidence="4" id="KW-1185">Reference proteome</keyword>
<dbReference type="InterPro" id="IPR010994">
    <property type="entry name" value="RuvA_2-like"/>
</dbReference>
<dbReference type="InterPro" id="IPR057666">
    <property type="entry name" value="DrpA_SLOG"/>
</dbReference>
<comment type="similarity">
    <text evidence="1">Belongs to the DprA/Smf family.</text>
</comment>
<dbReference type="OrthoDB" id="9785707at2"/>
<dbReference type="Pfam" id="PF14520">
    <property type="entry name" value="HHH_5"/>
    <property type="match status" value="1"/>
</dbReference>
<dbReference type="Pfam" id="PF02481">
    <property type="entry name" value="DNA_processg_A"/>
    <property type="match status" value="1"/>
</dbReference>